<comment type="caution">
    <text evidence="2">The sequence shown here is derived from an EMBL/GenBank/DDBJ whole genome shotgun (WGS) entry which is preliminary data.</text>
</comment>
<evidence type="ECO:0000313" key="3">
    <source>
        <dbReference type="Proteomes" id="UP001187682"/>
    </source>
</evidence>
<sequence>MASTNTPLSVVFDAEVDGCHP</sequence>
<dbReference type="AlphaFoldDB" id="A0AAE8MVX1"/>
<keyword evidence="3" id="KW-1185">Reference proteome</keyword>
<protein>
    <submittedName>
        <fullName evidence="2">Uncharacterized protein</fullName>
    </submittedName>
</protein>
<proteinExistence type="predicted"/>
<feature type="region of interest" description="Disordered" evidence="1">
    <location>
        <begin position="1"/>
        <end position="21"/>
    </location>
</feature>
<accession>A0AAE8MVX1</accession>
<evidence type="ECO:0000256" key="1">
    <source>
        <dbReference type="SAM" id="MobiDB-lite"/>
    </source>
</evidence>
<gene>
    <name evidence="2" type="ORF">DNG_03259</name>
</gene>
<name>A0AAE8MVX1_9PEZI</name>
<evidence type="ECO:0000313" key="2">
    <source>
        <dbReference type="EMBL" id="SPO00511.1"/>
    </source>
</evidence>
<reference evidence="2" key="1">
    <citation type="submission" date="2018-03" db="EMBL/GenBank/DDBJ databases">
        <authorList>
            <person name="Guldener U."/>
        </authorList>
    </citation>
    <scope>NUCLEOTIDE SEQUENCE</scope>
</reference>
<dbReference type="Proteomes" id="UP001187682">
    <property type="component" value="Unassembled WGS sequence"/>
</dbReference>
<dbReference type="EMBL" id="ONZQ02000004">
    <property type="protein sequence ID" value="SPO00511.1"/>
    <property type="molecule type" value="Genomic_DNA"/>
</dbReference>
<organism evidence="2 3">
    <name type="scientific">Cephalotrichum gorgonifer</name>
    <dbReference type="NCBI Taxonomy" id="2041049"/>
    <lineage>
        <taxon>Eukaryota</taxon>
        <taxon>Fungi</taxon>
        <taxon>Dikarya</taxon>
        <taxon>Ascomycota</taxon>
        <taxon>Pezizomycotina</taxon>
        <taxon>Sordariomycetes</taxon>
        <taxon>Hypocreomycetidae</taxon>
        <taxon>Microascales</taxon>
        <taxon>Microascaceae</taxon>
        <taxon>Cephalotrichum</taxon>
    </lineage>
</organism>